<comment type="caution">
    <text evidence="1">The sequence shown here is derived from an EMBL/GenBank/DDBJ whole genome shotgun (WGS) entry which is preliminary data.</text>
</comment>
<dbReference type="EMBL" id="JAGETZ010000003">
    <property type="protein sequence ID" value="MBO2009165.1"/>
    <property type="molecule type" value="Genomic_DNA"/>
</dbReference>
<accession>A0ABS3QD56</accession>
<evidence type="ECO:0000313" key="2">
    <source>
        <dbReference type="Proteomes" id="UP000664369"/>
    </source>
</evidence>
<dbReference type="RefSeq" id="WP_208174784.1">
    <property type="nucleotide sequence ID" value="NZ_JAGETZ010000003.1"/>
</dbReference>
<keyword evidence="2" id="KW-1185">Reference proteome</keyword>
<gene>
    <name evidence="1" type="ORF">J4E00_08880</name>
</gene>
<protein>
    <submittedName>
        <fullName evidence="1">Uncharacterized protein</fullName>
    </submittedName>
</protein>
<sequence length="148" mass="15412">MSTLREQIQQMIRGEIPTQALLGTVLTVDRAKGVCDVQPAEAGAPVLLDVALRTVEGVGGFVLWPKEGSFVVVGLVDNDPNHCYVAMVSEVAQFTLSTATDSAGKLFADLFAAIGQLSVTTGTGPSGPPINLPAFQALAQRAAQLFTA</sequence>
<evidence type="ECO:0000313" key="1">
    <source>
        <dbReference type="EMBL" id="MBO2009165.1"/>
    </source>
</evidence>
<reference evidence="1 2" key="1">
    <citation type="submission" date="2021-03" db="EMBL/GenBank/DDBJ databases">
        <authorList>
            <person name="Kim M.K."/>
        </authorList>
    </citation>
    <scope>NUCLEOTIDE SEQUENCE [LARGE SCALE GENOMIC DNA]</scope>
    <source>
        <strain evidence="1 2">BT442</strain>
    </source>
</reference>
<name>A0ABS3QD56_9BACT</name>
<organism evidence="1 2">
    <name type="scientific">Hymenobacter negativus</name>
    <dbReference type="NCBI Taxonomy" id="2795026"/>
    <lineage>
        <taxon>Bacteria</taxon>
        <taxon>Pseudomonadati</taxon>
        <taxon>Bacteroidota</taxon>
        <taxon>Cytophagia</taxon>
        <taxon>Cytophagales</taxon>
        <taxon>Hymenobacteraceae</taxon>
        <taxon>Hymenobacter</taxon>
    </lineage>
</organism>
<proteinExistence type="predicted"/>
<dbReference type="Proteomes" id="UP000664369">
    <property type="component" value="Unassembled WGS sequence"/>
</dbReference>